<keyword evidence="2" id="KW-1185">Reference proteome</keyword>
<proteinExistence type="predicted"/>
<gene>
    <name evidence="1" type="ORF">M1843_01355</name>
</gene>
<comment type="caution">
    <text evidence="1">The sequence shown here is derived from an EMBL/GenBank/DDBJ whole genome shotgun (WGS) entry which is preliminary data.</text>
</comment>
<accession>A0ABT0IYS2</accession>
<sequence>MVLLPEDREVRDGLPVTTLARTVADCARSMHPLEALVLADDALARGLDLEESRSVLAVARRRNGSCRAAWVLEHADGGSDSAWETWLRYVALRSGLPRPVTQAPIATARGVFHCDLGWPDWSVYAEFDGLAKYRDGGVRPGHDATQELLREKVRFDAIRATGINPVRVTAMGNARLGEVVSALTARFPEAVRRKLRTHPLLPPPP</sequence>
<reference evidence="1 2" key="1">
    <citation type="submission" date="2022-02" db="EMBL/GenBank/DDBJ databases">
        <title>The car tank lid bacteriome: a reservoir of bacteria with potential in bioremediation of fuel.</title>
        <authorList>
            <person name="Vidal-Verdu A."/>
            <person name="Gomez-Martinez D."/>
            <person name="Latorre-Perez A."/>
            <person name="Pereto J."/>
            <person name="Porcar M."/>
        </authorList>
    </citation>
    <scope>NUCLEOTIDE SEQUENCE [LARGE SCALE GENOMIC DNA]</scope>
    <source>
        <strain evidence="1 2">4D.3</strain>
    </source>
</reference>
<evidence type="ECO:0000313" key="1">
    <source>
        <dbReference type="EMBL" id="MCK9792391.1"/>
    </source>
</evidence>
<protein>
    <submittedName>
        <fullName evidence="1">Uncharacterized protein</fullName>
    </submittedName>
</protein>
<dbReference type="EMBL" id="JALQCY010000001">
    <property type="protein sequence ID" value="MCK9792391.1"/>
    <property type="molecule type" value="Genomic_DNA"/>
</dbReference>
<organism evidence="1 2">
    <name type="scientific">Isoptericola peretonis</name>
    <dbReference type="NCBI Taxonomy" id="2918523"/>
    <lineage>
        <taxon>Bacteria</taxon>
        <taxon>Bacillati</taxon>
        <taxon>Actinomycetota</taxon>
        <taxon>Actinomycetes</taxon>
        <taxon>Micrococcales</taxon>
        <taxon>Promicromonosporaceae</taxon>
        <taxon>Isoptericola</taxon>
    </lineage>
</organism>
<dbReference type="Proteomes" id="UP001651050">
    <property type="component" value="Unassembled WGS sequence"/>
</dbReference>
<dbReference type="RefSeq" id="WP_416342264.1">
    <property type="nucleotide sequence ID" value="NZ_JALQCY010000001.1"/>
</dbReference>
<evidence type="ECO:0000313" key="2">
    <source>
        <dbReference type="Proteomes" id="UP001651050"/>
    </source>
</evidence>
<name>A0ABT0IYS2_9MICO</name>